<dbReference type="EMBL" id="QRIA01000006">
    <property type="protein sequence ID" value="RHG20608.1"/>
    <property type="molecule type" value="Genomic_DNA"/>
</dbReference>
<evidence type="ECO:0000313" key="21">
    <source>
        <dbReference type="Proteomes" id="UP000260808"/>
    </source>
</evidence>
<evidence type="ECO:0000313" key="20">
    <source>
        <dbReference type="Proteomes" id="UP000235093"/>
    </source>
</evidence>
<evidence type="ECO:0000313" key="10">
    <source>
        <dbReference type="EMBL" id="RGQ64932.1"/>
    </source>
</evidence>
<evidence type="ECO:0000313" key="13">
    <source>
        <dbReference type="EMBL" id="RHG20608.1"/>
    </source>
</evidence>
<dbReference type="EMBL" id="NIHT01000014">
    <property type="protein sequence ID" value="PLT74303.1"/>
    <property type="molecule type" value="Genomic_DNA"/>
</dbReference>
<evidence type="ECO:0000313" key="25">
    <source>
        <dbReference type="Proteomes" id="UP000284472"/>
    </source>
</evidence>
<dbReference type="AlphaFoldDB" id="A0A2N5NGT5"/>
<evidence type="ECO:0000313" key="27">
    <source>
        <dbReference type="Proteomes" id="UP000285697"/>
    </source>
</evidence>
<evidence type="ECO:0000313" key="8">
    <source>
        <dbReference type="EMBL" id="PLT88417.1"/>
    </source>
</evidence>
<dbReference type="EMBL" id="QRIS01000001">
    <property type="protein sequence ID" value="RHG88919.1"/>
    <property type="molecule type" value="Genomic_DNA"/>
</dbReference>
<evidence type="ECO:0000313" key="6">
    <source>
        <dbReference type="EMBL" id="PLT73503.1"/>
    </source>
</evidence>
<gene>
    <name evidence="5" type="ORF">CDL18_10545</name>
    <name evidence="8" type="ORF">CDL20_04385</name>
    <name evidence="7" type="ORF">CDL23_09905</name>
    <name evidence="6" type="ORF">CDL26_05815</name>
    <name evidence="15" type="ORF">DW142_06780</name>
    <name evidence="14" type="ORF">DW243_00830</name>
    <name evidence="13" type="ORF">DW270_06600</name>
    <name evidence="12" type="ORF">DW812_09910</name>
    <name evidence="11" type="ORF">DWX36_11955</name>
    <name evidence="10" type="ORF">DWY88_12510</name>
    <name evidence="16" type="ORF">DWZ50_04675</name>
    <name evidence="9" type="ORF">DXC31_07550</name>
    <name evidence="2" type="ORF">G4958_02500</name>
    <name evidence="4" type="ORF">G4981_08520</name>
    <name evidence="3" type="ORF">G4993_11865</name>
</gene>
<dbReference type="Proteomes" id="UP000234840">
    <property type="component" value="Unassembled WGS sequence"/>
</dbReference>
<dbReference type="EMBL" id="QSIR01000013">
    <property type="protein sequence ID" value="RHD05667.1"/>
    <property type="molecule type" value="Genomic_DNA"/>
</dbReference>
<dbReference type="Proteomes" id="UP000285697">
    <property type="component" value="Unassembled WGS sequence"/>
</dbReference>
<evidence type="ECO:0000313" key="23">
    <source>
        <dbReference type="Proteomes" id="UP000283981"/>
    </source>
</evidence>
<reference evidence="17 18" key="1">
    <citation type="journal article" date="2017" name="Genome Med.">
        <title>A novel Ruminococcus gnavus clade enriched in inflammatory bowel disease patients.</title>
        <authorList>
            <person name="Hall A.B."/>
            <person name="Yassour M."/>
            <person name="Sauk J."/>
            <person name="Garner A."/>
            <person name="Jiang X."/>
            <person name="Arthur T."/>
            <person name="Lagoudas G.K."/>
            <person name="Vatanen T."/>
            <person name="Fornelos N."/>
            <person name="Wilson R."/>
            <person name="Bertha M."/>
            <person name="Cohen M."/>
            <person name="Garber J."/>
            <person name="Khalili H."/>
            <person name="Gevers D."/>
            <person name="Ananthakrishnan A.N."/>
            <person name="Kugathasan S."/>
            <person name="Lander E.S."/>
            <person name="Blainey P."/>
            <person name="Vlamakis H."/>
            <person name="Xavier R.J."/>
            <person name="Huttenhower C."/>
        </authorList>
    </citation>
    <scope>NUCLEOTIDE SEQUENCE [LARGE SCALE GENOMIC DNA]</scope>
    <source>
        <strain evidence="5 18">RJX1118</strain>
        <strain evidence="6 19">RJX1124</strain>
        <strain evidence="7 20">RJX1125</strain>
        <strain evidence="8 17">RJX1128</strain>
    </source>
</reference>
<dbReference type="EMBL" id="QRTJ01000028">
    <property type="protein sequence ID" value="RGQ64932.1"/>
    <property type="molecule type" value="Genomic_DNA"/>
</dbReference>
<dbReference type="EMBL" id="NIHS01000007">
    <property type="protein sequence ID" value="PLT73503.1"/>
    <property type="molecule type" value="Genomic_DNA"/>
</dbReference>
<dbReference type="EMBL" id="QRLN01000007">
    <property type="protein sequence ID" value="RHJ12958.1"/>
    <property type="molecule type" value="Genomic_DNA"/>
</dbReference>
<reference evidence="2" key="4">
    <citation type="submission" date="2020-02" db="EMBL/GenBank/DDBJ databases">
        <authorList>
            <person name="Littmann E."/>
            <person name="Sorbara M."/>
        </authorList>
    </citation>
    <scope>NUCLEOTIDE SEQUENCE</scope>
    <source>
        <strain evidence="4">MSK.11.9</strain>
        <strain evidence="3">MSK.15.32</strain>
        <strain evidence="2">MSK.22.53</strain>
    </source>
</reference>
<dbReference type="EMBL" id="JAAIRY010000012">
    <property type="protein sequence ID" value="NSI65312.1"/>
    <property type="molecule type" value="Genomic_DNA"/>
</dbReference>
<evidence type="ECO:0000256" key="1">
    <source>
        <dbReference type="SAM" id="MobiDB-lite"/>
    </source>
</evidence>
<protein>
    <recommendedName>
        <fullName evidence="29">Poly(Hydroxyalcanoate) granule associated protein (Phasin)</fullName>
    </recommendedName>
</protein>
<dbReference type="EMBL" id="QRWQ01000012">
    <property type="protein sequence ID" value="RGT37350.1"/>
    <property type="molecule type" value="Genomic_DNA"/>
</dbReference>
<dbReference type="Proteomes" id="UP001296580">
    <property type="component" value="Unassembled WGS sequence"/>
</dbReference>
<evidence type="ECO:0000313" key="24">
    <source>
        <dbReference type="Proteomes" id="UP000283992"/>
    </source>
</evidence>
<proteinExistence type="predicted"/>
<evidence type="ECO:0000313" key="22">
    <source>
        <dbReference type="Proteomes" id="UP000283834"/>
    </source>
</evidence>
<feature type="compositionally biased region" description="Basic and acidic residues" evidence="1">
    <location>
        <begin position="93"/>
        <end position="106"/>
    </location>
</feature>
<evidence type="ECO:0000313" key="17">
    <source>
        <dbReference type="Proteomes" id="UP000234840"/>
    </source>
</evidence>
<dbReference type="EMBL" id="QSSX01000014">
    <property type="protein sequence ID" value="RGM23299.1"/>
    <property type="molecule type" value="Genomic_DNA"/>
</dbReference>
<dbReference type="EMBL" id="NIHW01000007">
    <property type="protein sequence ID" value="PLT88417.1"/>
    <property type="molecule type" value="Genomic_DNA"/>
</dbReference>
<evidence type="ECO:0008006" key="29">
    <source>
        <dbReference type="Google" id="ProtNLM"/>
    </source>
</evidence>
<dbReference type="Proteomes" id="UP000283834">
    <property type="component" value="Unassembled WGS sequence"/>
</dbReference>
<sequence length="122" mass="13713">MVFMEFTEGLRKVFLAGVGAVASTAENAKELIDDLVEKGELTVAQGRMLNEELKHTAKEKVKEHISVTVTRNYTDAMNSVDQMTEEELNALKEKIAQTEEARKEQPEDPDITSDERTPEESE</sequence>
<dbReference type="Proteomes" id="UP000234891">
    <property type="component" value="Unassembled WGS sequence"/>
</dbReference>
<dbReference type="Proteomes" id="UP000284472">
    <property type="component" value="Unassembled WGS sequence"/>
</dbReference>
<evidence type="ECO:0000313" key="18">
    <source>
        <dbReference type="Proteomes" id="UP000234849"/>
    </source>
</evidence>
<evidence type="ECO:0000313" key="4">
    <source>
        <dbReference type="EMBL" id="NSI65312.1"/>
    </source>
</evidence>
<dbReference type="Proteomes" id="UP000235093">
    <property type="component" value="Unassembled WGS sequence"/>
</dbReference>
<feature type="compositionally biased region" description="Basic and acidic residues" evidence="1">
    <location>
        <begin position="113"/>
        <end position="122"/>
    </location>
</feature>
<reference evidence="21 22" key="2">
    <citation type="submission" date="2018-08" db="EMBL/GenBank/DDBJ databases">
        <title>A genome reference for cultivated species of the human gut microbiota.</title>
        <authorList>
            <person name="Zou Y."/>
            <person name="Xue W."/>
            <person name="Luo G."/>
        </authorList>
    </citation>
    <scope>NUCLEOTIDE SEQUENCE [LARGE SCALE GENOMIC DNA]</scope>
    <source>
        <strain evidence="11 22">AF19-16AC</strain>
        <strain evidence="10 28">AF27-4BH</strain>
        <strain evidence="16 26">AF33-12</strain>
        <strain evidence="15 24">AM12-54</strain>
        <strain evidence="14 23">AM21-18</strain>
        <strain evidence="13 27">AM22-7AC</strain>
        <strain evidence="12 25">AM32-6</strain>
        <strain evidence="9 21">TF01-20-2</strain>
    </source>
</reference>
<dbReference type="PANTHER" id="PTHR38664:SF1">
    <property type="entry name" value="SLR0058 PROTEIN"/>
    <property type="match status" value="1"/>
</dbReference>
<dbReference type="EMBL" id="QRQE01000008">
    <property type="protein sequence ID" value="RHM79149.1"/>
    <property type="molecule type" value="Genomic_DNA"/>
</dbReference>
<dbReference type="Proteomes" id="UP000260808">
    <property type="component" value="Unassembled WGS sequence"/>
</dbReference>
<evidence type="ECO:0000313" key="15">
    <source>
        <dbReference type="EMBL" id="RHJ12958.1"/>
    </source>
</evidence>
<evidence type="ECO:0000313" key="7">
    <source>
        <dbReference type="EMBL" id="PLT74303.1"/>
    </source>
</evidence>
<dbReference type="Proteomes" id="UP000286137">
    <property type="component" value="Unassembled WGS sequence"/>
</dbReference>
<evidence type="ECO:0000313" key="26">
    <source>
        <dbReference type="Proteomes" id="UP000285610"/>
    </source>
</evidence>
<dbReference type="Proteomes" id="UP000285610">
    <property type="component" value="Unassembled WGS sequence"/>
</dbReference>
<evidence type="ECO:0000313" key="16">
    <source>
        <dbReference type="EMBL" id="RHM79149.1"/>
    </source>
</evidence>
<reference evidence="2" key="3">
    <citation type="journal article" date="2020" name="Cell Host Microbe">
        <title>Functional and Genomic Variation between Human-Derived Isolates of Lachnospiraceae Reveals Inter- and Intra-Species Diversity.</title>
        <authorList>
            <person name="Sorbara M.T."/>
            <person name="Littmann E.R."/>
            <person name="Fontana E."/>
            <person name="Moody T.U."/>
            <person name="Kohout C.E."/>
            <person name="Gjonbalaj M."/>
            <person name="Eaton V."/>
            <person name="Seok R."/>
            <person name="Leiner I.M."/>
            <person name="Pamer E.G."/>
        </authorList>
    </citation>
    <scope>NUCLEOTIDE SEQUENCE</scope>
    <source>
        <strain evidence="4">MSK.11.9</strain>
        <strain evidence="3">MSK.15.32</strain>
        <strain evidence="2">MSK.22.53</strain>
    </source>
</reference>
<dbReference type="PANTHER" id="PTHR38664">
    <property type="entry name" value="SLR0058 PROTEIN"/>
    <property type="match status" value="1"/>
</dbReference>
<evidence type="ECO:0000313" key="3">
    <source>
        <dbReference type="EMBL" id="NSI59088.1"/>
    </source>
</evidence>
<evidence type="ECO:0000313" key="12">
    <source>
        <dbReference type="EMBL" id="RHD05667.1"/>
    </source>
</evidence>
<evidence type="ECO:0000313" key="9">
    <source>
        <dbReference type="EMBL" id="RGM23299.1"/>
    </source>
</evidence>
<evidence type="ECO:0000313" key="28">
    <source>
        <dbReference type="Proteomes" id="UP000286137"/>
    </source>
</evidence>
<name>A0A2N5NGT5_MEDGN</name>
<evidence type="ECO:0000313" key="19">
    <source>
        <dbReference type="Proteomes" id="UP000234891"/>
    </source>
</evidence>
<dbReference type="Pfam" id="PF05597">
    <property type="entry name" value="Phasin"/>
    <property type="match status" value="1"/>
</dbReference>
<comment type="caution">
    <text evidence="5">The sequence shown here is derived from an EMBL/GenBank/DDBJ whole genome shotgun (WGS) entry which is preliminary data.</text>
</comment>
<evidence type="ECO:0000313" key="14">
    <source>
        <dbReference type="EMBL" id="RHG88919.1"/>
    </source>
</evidence>
<dbReference type="InterPro" id="IPR008769">
    <property type="entry name" value="PhaF_PhaI"/>
</dbReference>
<dbReference type="Proteomes" id="UP000234849">
    <property type="component" value="Unassembled WGS sequence"/>
</dbReference>
<dbReference type="EMBL" id="NIHM01000014">
    <property type="protein sequence ID" value="PLT54181.1"/>
    <property type="molecule type" value="Genomic_DNA"/>
</dbReference>
<organism evidence="5 18">
    <name type="scientific">Mediterraneibacter gnavus</name>
    <name type="common">Ruminococcus gnavus</name>
    <dbReference type="NCBI Taxonomy" id="33038"/>
    <lineage>
        <taxon>Bacteria</taxon>
        <taxon>Bacillati</taxon>
        <taxon>Bacillota</taxon>
        <taxon>Clostridia</taxon>
        <taxon>Lachnospirales</taxon>
        <taxon>Lachnospiraceae</taxon>
        <taxon>Mediterraneibacter</taxon>
    </lineage>
</organism>
<evidence type="ECO:0000313" key="2">
    <source>
        <dbReference type="EMBL" id="NSI18244.1"/>
    </source>
</evidence>
<dbReference type="Proteomes" id="UP000283981">
    <property type="component" value="Unassembled WGS sequence"/>
</dbReference>
<dbReference type="EMBL" id="JAAIRM010000003">
    <property type="protein sequence ID" value="NSI18244.1"/>
    <property type="molecule type" value="Genomic_DNA"/>
</dbReference>
<dbReference type="Proteomes" id="UP000283992">
    <property type="component" value="Unassembled WGS sequence"/>
</dbReference>
<dbReference type="EMBL" id="JAAIRV010000024">
    <property type="protein sequence ID" value="NSI59088.1"/>
    <property type="molecule type" value="Genomic_DNA"/>
</dbReference>
<dbReference type="Proteomes" id="UP001296581">
    <property type="component" value="Unassembled WGS sequence"/>
</dbReference>
<feature type="region of interest" description="Disordered" evidence="1">
    <location>
        <begin position="93"/>
        <end position="122"/>
    </location>
</feature>
<dbReference type="Proteomes" id="UP001296643">
    <property type="component" value="Unassembled WGS sequence"/>
</dbReference>
<evidence type="ECO:0000313" key="11">
    <source>
        <dbReference type="EMBL" id="RGT37350.1"/>
    </source>
</evidence>
<accession>A0A2N5NGT5</accession>
<evidence type="ECO:0000313" key="5">
    <source>
        <dbReference type="EMBL" id="PLT54181.1"/>
    </source>
</evidence>